<dbReference type="Proteomes" id="UP000011715">
    <property type="component" value="Unassembled WGS sequence"/>
</dbReference>
<reference evidence="3" key="4">
    <citation type="journal article" date="2015" name="G3 (Bethesda)">
        <title>Genome sequences of three phytopathogenic species of the Magnaporthaceae family of fungi.</title>
        <authorList>
            <person name="Okagaki L.H."/>
            <person name="Nunes C.C."/>
            <person name="Sailsbery J."/>
            <person name="Clay B."/>
            <person name="Brown D."/>
            <person name="John T."/>
            <person name="Oh Y."/>
            <person name="Young N."/>
            <person name="Fitzgerald M."/>
            <person name="Haas B.J."/>
            <person name="Zeng Q."/>
            <person name="Young S."/>
            <person name="Adiconis X."/>
            <person name="Fan L."/>
            <person name="Levin J.Z."/>
            <person name="Mitchell T.K."/>
            <person name="Okubara P.A."/>
            <person name="Farman M.L."/>
            <person name="Kohn L.M."/>
            <person name="Birren B."/>
            <person name="Ma L.-J."/>
            <person name="Dean R.A."/>
        </authorList>
    </citation>
    <scope>NUCLEOTIDE SEQUENCE</scope>
    <source>
        <strain evidence="3">ATCC 64411 / 73-15</strain>
    </source>
</reference>
<proteinExistence type="predicted"/>
<evidence type="ECO:0000313" key="2">
    <source>
        <dbReference type="EMBL" id="KLU88865.1"/>
    </source>
</evidence>
<dbReference type="EnsemblFungi" id="MAPG_07846T0">
    <property type="protein sequence ID" value="MAPG_07846T0"/>
    <property type="gene ID" value="MAPG_07846"/>
</dbReference>
<accession>A0A0C4E5S2</accession>
<evidence type="ECO:0000313" key="4">
    <source>
        <dbReference type="Proteomes" id="UP000011715"/>
    </source>
</evidence>
<dbReference type="EMBL" id="ADBL01001903">
    <property type="status" value="NOT_ANNOTATED_CDS"/>
    <property type="molecule type" value="Genomic_DNA"/>
</dbReference>
<dbReference type="VEuPathDB" id="FungiDB:MAPG_07846"/>
<reference evidence="2" key="2">
    <citation type="submission" date="2010-05" db="EMBL/GenBank/DDBJ databases">
        <title>The Genome Sequence of Magnaporthe poae strain ATCC 64411.</title>
        <authorList>
            <consortium name="The Broad Institute Genome Sequencing Platform"/>
            <consortium name="Broad Institute Genome Sequencing Center for Infectious Disease"/>
            <person name="Ma L.-J."/>
            <person name="Dead R."/>
            <person name="Young S."/>
            <person name="Zeng Q."/>
            <person name="Koehrsen M."/>
            <person name="Alvarado L."/>
            <person name="Berlin A."/>
            <person name="Chapman S.B."/>
            <person name="Chen Z."/>
            <person name="Freedman E."/>
            <person name="Gellesch M."/>
            <person name="Goldberg J."/>
            <person name="Griggs A."/>
            <person name="Gujja S."/>
            <person name="Heilman E.R."/>
            <person name="Heiman D."/>
            <person name="Hepburn T."/>
            <person name="Howarth C."/>
            <person name="Jen D."/>
            <person name="Larson L."/>
            <person name="Mehta T."/>
            <person name="Neiman D."/>
            <person name="Pearson M."/>
            <person name="Roberts A."/>
            <person name="Saif S."/>
            <person name="Shea T."/>
            <person name="Shenoy N."/>
            <person name="Sisk P."/>
            <person name="Stolte C."/>
            <person name="Sykes S."/>
            <person name="Walk T."/>
            <person name="White J."/>
            <person name="Yandava C."/>
            <person name="Haas B."/>
            <person name="Nusbaum C."/>
            <person name="Birren B."/>
        </authorList>
    </citation>
    <scope>NUCLEOTIDE SEQUENCE</scope>
    <source>
        <strain evidence="2">ATCC 64411</strain>
    </source>
</reference>
<organism evidence="3 4">
    <name type="scientific">Magnaporthiopsis poae (strain ATCC 64411 / 73-15)</name>
    <name type="common">Kentucky bluegrass fungus</name>
    <name type="synonym">Magnaporthe poae</name>
    <dbReference type="NCBI Taxonomy" id="644358"/>
    <lineage>
        <taxon>Eukaryota</taxon>
        <taxon>Fungi</taxon>
        <taxon>Dikarya</taxon>
        <taxon>Ascomycota</taxon>
        <taxon>Pezizomycotina</taxon>
        <taxon>Sordariomycetes</taxon>
        <taxon>Sordariomycetidae</taxon>
        <taxon>Magnaporthales</taxon>
        <taxon>Magnaporthaceae</taxon>
        <taxon>Magnaporthiopsis</taxon>
    </lineage>
</organism>
<feature type="compositionally biased region" description="Basic and acidic residues" evidence="1">
    <location>
        <begin position="80"/>
        <end position="103"/>
    </location>
</feature>
<dbReference type="AlphaFoldDB" id="A0A0C4E5S2"/>
<dbReference type="EMBL" id="GL876972">
    <property type="protein sequence ID" value="KLU88865.1"/>
    <property type="molecule type" value="Genomic_DNA"/>
</dbReference>
<feature type="compositionally biased region" description="Polar residues" evidence="1">
    <location>
        <begin position="39"/>
        <end position="49"/>
    </location>
</feature>
<gene>
    <name evidence="2" type="ORF">MAPG_07846</name>
</gene>
<sequence length="103" mass="11475">MDGRPSIHHHHRPLSPFPFGFGLHFPLGAVMSHPHPQKASPSKNHTTGRSMARAGAFSHLPTDGQAFGSHGSCPPRAILRRQEQDRWREGEKRFPDLRGGRAE</sequence>
<reference evidence="3" key="5">
    <citation type="submission" date="2015-06" db="UniProtKB">
        <authorList>
            <consortium name="EnsemblFungi"/>
        </authorList>
    </citation>
    <scope>IDENTIFICATION</scope>
    <source>
        <strain evidence="3">ATCC 64411</strain>
    </source>
</reference>
<evidence type="ECO:0000313" key="3">
    <source>
        <dbReference type="EnsemblFungi" id="MAPG_07846T0"/>
    </source>
</evidence>
<keyword evidence="4" id="KW-1185">Reference proteome</keyword>
<name>A0A0C4E5S2_MAGP6</name>
<reference evidence="2" key="3">
    <citation type="submission" date="2011-03" db="EMBL/GenBank/DDBJ databases">
        <title>Annotation of Magnaporthe poae ATCC 64411.</title>
        <authorList>
            <person name="Ma L.-J."/>
            <person name="Dead R."/>
            <person name="Young S.K."/>
            <person name="Zeng Q."/>
            <person name="Gargeya S."/>
            <person name="Fitzgerald M."/>
            <person name="Haas B."/>
            <person name="Abouelleil A."/>
            <person name="Alvarado L."/>
            <person name="Arachchi H.M."/>
            <person name="Berlin A."/>
            <person name="Brown A."/>
            <person name="Chapman S.B."/>
            <person name="Chen Z."/>
            <person name="Dunbar C."/>
            <person name="Freedman E."/>
            <person name="Gearin G."/>
            <person name="Gellesch M."/>
            <person name="Goldberg J."/>
            <person name="Griggs A."/>
            <person name="Gujja S."/>
            <person name="Heiman D."/>
            <person name="Howarth C."/>
            <person name="Larson L."/>
            <person name="Lui A."/>
            <person name="MacDonald P.J.P."/>
            <person name="Mehta T."/>
            <person name="Montmayeur A."/>
            <person name="Murphy C."/>
            <person name="Neiman D."/>
            <person name="Pearson M."/>
            <person name="Priest M."/>
            <person name="Roberts A."/>
            <person name="Saif S."/>
            <person name="Shea T."/>
            <person name="Shenoy N."/>
            <person name="Sisk P."/>
            <person name="Stolte C."/>
            <person name="Sykes S."/>
            <person name="Yandava C."/>
            <person name="Wortman J."/>
            <person name="Nusbaum C."/>
            <person name="Birren B."/>
        </authorList>
    </citation>
    <scope>NUCLEOTIDE SEQUENCE</scope>
    <source>
        <strain evidence="2">ATCC 64411</strain>
    </source>
</reference>
<reference evidence="4" key="1">
    <citation type="submission" date="2010-05" db="EMBL/GenBank/DDBJ databases">
        <title>The genome sequence of Magnaporthe poae strain ATCC 64411.</title>
        <authorList>
            <person name="Ma L.-J."/>
            <person name="Dead R."/>
            <person name="Young S."/>
            <person name="Zeng Q."/>
            <person name="Koehrsen M."/>
            <person name="Alvarado L."/>
            <person name="Berlin A."/>
            <person name="Chapman S.B."/>
            <person name="Chen Z."/>
            <person name="Freedman E."/>
            <person name="Gellesch M."/>
            <person name="Goldberg J."/>
            <person name="Griggs A."/>
            <person name="Gujja S."/>
            <person name="Heilman E.R."/>
            <person name="Heiman D."/>
            <person name="Hepburn T."/>
            <person name="Howarth C."/>
            <person name="Jen D."/>
            <person name="Larson L."/>
            <person name="Mehta T."/>
            <person name="Neiman D."/>
            <person name="Pearson M."/>
            <person name="Roberts A."/>
            <person name="Saif S."/>
            <person name="Shea T."/>
            <person name="Shenoy N."/>
            <person name="Sisk P."/>
            <person name="Stolte C."/>
            <person name="Sykes S."/>
            <person name="Walk T."/>
            <person name="White J."/>
            <person name="Yandava C."/>
            <person name="Haas B."/>
            <person name="Nusbaum C."/>
            <person name="Birren B."/>
        </authorList>
    </citation>
    <scope>NUCLEOTIDE SEQUENCE [LARGE SCALE GENOMIC DNA]</scope>
    <source>
        <strain evidence="4">ATCC 64411 / 73-15</strain>
    </source>
</reference>
<evidence type="ECO:0000256" key="1">
    <source>
        <dbReference type="SAM" id="MobiDB-lite"/>
    </source>
</evidence>
<feature type="region of interest" description="Disordered" evidence="1">
    <location>
        <begin position="28"/>
        <end position="103"/>
    </location>
</feature>
<protein>
    <submittedName>
        <fullName evidence="2 3">Uncharacterized protein</fullName>
    </submittedName>
</protein>